<dbReference type="AlphaFoldDB" id="A4BTK1"/>
<dbReference type="OrthoDB" id="7063578at2"/>
<evidence type="ECO:0000256" key="2">
    <source>
        <dbReference type="SAM" id="SignalP"/>
    </source>
</evidence>
<keyword evidence="2" id="KW-0732">Signal</keyword>
<feature type="signal peptide" evidence="2">
    <location>
        <begin position="1"/>
        <end position="23"/>
    </location>
</feature>
<feature type="compositionally biased region" description="Basic and acidic residues" evidence="1">
    <location>
        <begin position="207"/>
        <end position="219"/>
    </location>
</feature>
<dbReference type="RefSeq" id="WP_004998570.1">
    <property type="nucleotide sequence ID" value="NZ_CH672427.1"/>
</dbReference>
<organism evidence="3 4">
    <name type="scientific">Nitrococcus mobilis Nb-231</name>
    <dbReference type="NCBI Taxonomy" id="314278"/>
    <lineage>
        <taxon>Bacteria</taxon>
        <taxon>Pseudomonadati</taxon>
        <taxon>Pseudomonadota</taxon>
        <taxon>Gammaproteobacteria</taxon>
        <taxon>Chromatiales</taxon>
        <taxon>Ectothiorhodospiraceae</taxon>
        <taxon>Nitrococcus</taxon>
    </lineage>
</organism>
<feature type="chain" id="PRO_5002666838" evidence="2">
    <location>
        <begin position="24"/>
        <end position="423"/>
    </location>
</feature>
<dbReference type="HOGENOM" id="CLU_648642_0_0_6"/>
<dbReference type="EMBL" id="AAOF01000014">
    <property type="protein sequence ID" value="EAR20957.1"/>
    <property type="molecule type" value="Genomic_DNA"/>
</dbReference>
<protein>
    <submittedName>
        <fullName evidence="3">Uncharacterized protein</fullName>
    </submittedName>
</protein>
<dbReference type="STRING" id="314278.NB231_00190"/>
<evidence type="ECO:0000313" key="4">
    <source>
        <dbReference type="Proteomes" id="UP000003374"/>
    </source>
</evidence>
<reference evidence="3 4" key="1">
    <citation type="submission" date="2006-02" db="EMBL/GenBank/DDBJ databases">
        <authorList>
            <person name="Waterbury J."/>
            <person name="Ferriera S."/>
            <person name="Johnson J."/>
            <person name="Kravitz S."/>
            <person name="Halpern A."/>
            <person name="Remington K."/>
            <person name="Beeson K."/>
            <person name="Tran B."/>
            <person name="Rogers Y.-H."/>
            <person name="Friedman R."/>
            <person name="Venter J.C."/>
        </authorList>
    </citation>
    <scope>NUCLEOTIDE SEQUENCE [LARGE SCALE GENOMIC DNA]</scope>
    <source>
        <strain evidence="3 4">Nb-231</strain>
    </source>
</reference>
<feature type="compositionally biased region" description="Polar residues" evidence="1">
    <location>
        <begin position="223"/>
        <end position="232"/>
    </location>
</feature>
<gene>
    <name evidence="3" type="ORF">NB231_00190</name>
</gene>
<evidence type="ECO:0000256" key="1">
    <source>
        <dbReference type="SAM" id="MobiDB-lite"/>
    </source>
</evidence>
<proteinExistence type="predicted"/>
<keyword evidence="4" id="KW-1185">Reference proteome</keyword>
<name>A4BTK1_9GAMM</name>
<comment type="caution">
    <text evidence="3">The sequence shown here is derived from an EMBL/GenBank/DDBJ whole genome shotgun (WGS) entry which is preliminary data.</text>
</comment>
<dbReference type="eggNOG" id="ENOG5033JMD">
    <property type="taxonomic scope" value="Bacteria"/>
</dbReference>
<dbReference type="Proteomes" id="UP000003374">
    <property type="component" value="Unassembled WGS sequence"/>
</dbReference>
<feature type="compositionally biased region" description="Polar residues" evidence="1">
    <location>
        <begin position="150"/>
        <end position="160"/>
    </location>
</feature>
<evidence type="ECO:0000313" key="3">
    <source>
        <dbReference type="EMBL" id="EAR20957.1"/>
    </source>
</evidence>
<sequence>MIKYLISILGVSALLLLNGCTSVFEPPQPQPAPQPRVQAVSKPPQAVSKPAVIQRPADTGVGWVTDISDLKSRHRFQLAQHLVEVDNATHYYGGSVTDIEVGARLRAVGVYRDEVVVADTVYIERLARPRPAKATTGSKEPGAKADQPRVSRTSQPTERSASPPKGPDADKVERTATQPVAAKHDATRPRAEKAVSAPAAKSRPLAVKKEQVKATESSKKTPPATSAKTGESQLAKAEPSIRPTVPEKEAVKPTEPTPPAPPTKDFSHLVFDDRILPMALDHGWRLDRQRDVVDGAPRCMLLSPAVTIFDGYYPAKVWLRINPVRAWVKTDSNIDNSYPGQGLRVDGGALAPFAKKLLDEQTTYTDASVLHGMAEGRTLTVALGFWPTWPKTKTQTARLDLAGFANAHAALQACSQQQQAARK</sequence>
<accession>A4BTK1</accession>
<feature type="region of interest" description="Disordered" evidence="1">
    <location>
        <begin position="131"/>
        <end position="266"/>
    </location>
</feature>
<feature type="compositionally biased region" description="Basic and acidic residues" evidence="1">
    <location>
        <begin position="182"/>
        <end position="193"/>
    </location>
</feature>